<keyword evidence="3" id="KW-0804">Transcription</keyword>
<dbReference type="EMBL" id="JBBPCC010000009">
    <property type="protein sequence ID" value="MEK8129341.1"/>
    <property type="molecule type" value="Genomic_DNA"/>
</dbReference>
<dbReference type="Proteomes" id="UP001469365">
    <property type="component" value="Unassembled WGS sequence"/>
</dbReference>
<feature type="domain" description="HTH lacI-type" evidence="4">
    <location>
        <begin position="5"/>
        <end position="61"/>
    </location>
</feature>
<dbReference type="CDD" id="cd01392">
    <property type="entry name" value="HTH_LacI"/>
    <property type="match status" value="1"/>
</dbReference>
<dbReference type="PROSITE" id="PS50932">
    <property type="entry name" value="HTH_LACI_2"/>
    <property type="match status" value="1"/>
</dbReference>
<keyword evidence="1" id="KW-0805">Transcription regulation</keyword>
<dbReference type="CDD" id="cd06267">
    <property type="entry name" value="PBP1_LacI_sugar_binding-like"/>
    <property type="match status" value="1"/>
</dbReference>
<gene>
    <name evidence="5" type="ORF">WMW72_15655</name>
</gene>
<comment type="caution">
    <text evidence="5">The sequence shown here is derived from an EMBL/GenBank/DDBJ whole genome shotgun (WGS) entry which is preliminary data.</text>
</comment>
<dbReference type="GO" id="GO:0003677">
    <property type="term" value="F:DNA binding"/>
    <property type="evidence" value="ECO:0007669"/>
    <property type="project" value="UniProtKB-KW"/>
</dbReference>
<evidence type="ECO:0000313" key="5">
    <source>
        <dbReference type="EMBL" id="MEK8129341.1"/>
    </source>
</evidence>
<evidence type="ECO:0000256" key="1">
    <source>
        <dbReference type="ARBA" id="ARBA00023015"/>
    </source>
</evidence>
<dbReference type="InterPro" id="IPR028082">
    <property type="entry name" value="Peripla_BP_I"/>
</dbReference>
<dbReference type="PANTHER" id="PTHR30146">
    <property type="entry name" value="LACI-RELATED TRANSCRIPTIONAL REPRESSOR"/>
    <property type="match status" value="1"/>
</dbReference>
<dbReference type="InterPro" id="IPR010982">
    <property type="entry name" value="Lambda_DNA-bd_dom_sf"/>
</dbReference>
<dbReference type="PANTHER" id="PTHR30146:SF109">
    <property type="entry name" value="HTH-TYPE TRANSCRIPTIONAL REGULATOR GALS"/>
    <property type="match status" value="1"/>
</dbReference>
<sequence>MTKRVTSHDVAKRAGVSRGVVSAVINGTPGIRVSEEKRREVIKAIQELNYSVDAQARSMRTGRSGCIAAYGNLDNPFFLQVLQGAQRACTERGYHLLLYGYNRQESKQALIQLYNQRRIDGLLTKDVTGFADEEWLASVRAAGLPYMSVEGYPEQEEVPSVLLDYGASMDLALDYLYGQTGLPPVYVELYSGSAYAPNWGDRNRRSAYEAWMERKGLVPAIWQQPDHDTDPQAWDEWLGGLPLPSALLTNWSRGGFLIYQAARRLGLSIGKDLYVMAADNTMRANAYMVPPLSSVEIPYVEMGEAAAYRLLDMIEGNHPQAASKIWIPAVLEPRESTLLAGEGGPQES</sequence>
<dbReference type="Gene3D" id="1.10.260.40">
    <property type="entry name" value="lambda repressor-like DNA-binding domains"/>
    <property type="match status" value="1"/>
</dbReference>
<keyword evidence="2 5" id="KW-0238">DNA-binding</keyword>
<keyword evidence="6" id="KW-1185">Reference proteome</keyword>
<dbReference type="Pfam" id="PF13377">
    <property type="entry name" value="Peripla_BP_3"/>
    <property type="match status" value="1"/>
</dbReference>
<dbReference type="Gene3D" id="3.40.50.2300">
    <property type="match status" value="2"/>
</dbReference>
<dbReference type="Pfam" id="PF00356">
    <property type="entry name" value="LacI"/>
    <property type="match status" value="1"/>
</dbReference>
<proteinExistence type="predicted"/>
<dbReference type="SUPFAM" id="SSF47413">
    <property type="entry name" value="lambda repressor-like DNA-binding domains"/>
    <property type="match status" value="1"/>
</dbReference>
<organism evidence="5 6">
    <name type="scientific">Paenibacillus filicis</name>
    <dbReference type="NCBI Taxonomy" id="669464"/>
    <lineage>
        <taxon>Bacteria</taxon>
        <taxon>Bacillati</taxon>
        <taxon>Bacillota</taxon>
        <taxon>Bacilli</taxon>
        <taxon>Bacillales</taxon>
        <taxon>Paenibacillaceae</taxon>
        <taxon>Paenibacillus</taxon>
    </lineage>
</organism>
<evidence type="ECO:0000313" key="6">
    <source>
        <dbReference type="Proteomes" id="UP001469365"/>
    </source>
</evidence>
<protein>
    <submittedName>
        <fullName evidence="5">LacI family DNA-binding transcriptional regulator</fullName>
    </submittedName>
</protein>
<evidence type="ECO:0000256" key="3">
    <source>
        <dbReference type="ARBA" id="ARBA00023163"/>
    </source>
</evidence>
<dbReference type="SUPFAM" id="SSF53822">
    <property type="entry name" value="Periplasmic binding protein-like I"/>
    <property type="match status" value="1"/>
</dbReference>
<name>A0ABU9DKH0_9BACL</name>
<evidence type="ECO:0000256" key="2">
    <source>
        <dbReference type="ARBA" id="ARBA00023125"/>
    </source>
</evidence>
<evidence type="ECO:0000259" key="4">
    <source>
        <dbReference type="PROSITE" id="PS50932"/>
    </source>
</evidence>
<reference evidence="5 6" key="1">
    <citation type="submission" date="2024-04" db="EMBL/GenBank/DDBJ databases">
        <title>draft genome sequnece of Paenibacillus filicis.</title>
        <authorList>
            <person name="Kim D.-U."/>
        </authorList>
    </citation>
    <scope>NUCLEOTIDE SEQUENCE [LARGE SCALE GENOMIC DNA]</scope>
    <source>
        <strain evidence="5 6">KACC14197</strain>
    </source>
</reference>
<dbReference type="InterPro" id="IPR046335">
    <property type="entry name" value="LacI/GalR-like_sensor"/>
</dbReference>
<accession>A0ABU9DKH0</accession>
<dbReference type="SMART" id="SM00354">
    <property type="entry name" value="HTH_LACI"/>
    <property type="match status" value="1"/>
</dbReference>
<dbReference type="RefSeq" id="WP_341416440.1">
    <property type="nucleotide sequence ID" value="NZ_JBBPCC010000009.1"/>
</dbReference>
<dbReference type="InterPro" id="IPR000843">
    <property type="entry name" value="HTH_LacI"/>
</dbReference>